<keyword evidence="2" id="KW-1185">Reference proteome</keyword>
<name>A0ABM7S9G2_9FLAO</name>
<evidence type="ECO:0000313" key="2">
    <source>
        <dbReference type="Proteomes" id="UP000825258"/>
    </source>
</evidence>
<reference evidence="1 2" key="1">
    <citation type="submission" date="2021-06" db="EMBL/GenBank/DDBJ databases">
        <title>Whole genome sequences of Flavobacterium sp. KK2020170 and assembly.</title>
        <authorList>
            <person name="Kitahara K."/>
            <person name="Miyoshi S."/>
            <person name="Uesaka K."/>
        </authorList>
    </citation>
    <scope>NUCLEOTIDE SEQUENCE [LARGE SCALE GENOMIC DNA]</scope>
    <source>
        <strain evidence="1 2">KK2020170</strain>
    </source>
</reference>
<dbReference type="EMBL" id="AP024749">
    <property type="protein sequence ID" value="BCY29331.1"/>
    <property type="molecule type" value="Genomic_DNA"/>
</dbReference>
<dbReference type="RefSeq" id="WP_221258419.1">
    <property type="nucleotide sequence ID" value="NZ_AP024749.1"/>
</dbReference>
<evidence type="ECO:0000313" key="1">
    <source>
        <dbReference type="EMBL" id="BCY29331.1"/>
    </source>
</evidence>
<protein>
    <submittedName>
        <fullName evidence="1">Uncharacterized protein</fullName>
    </submittedName>
</protein>
<dbReference type="Proteomes" id="UP000825258">
    <property type="component" value="Chromosome"/>
</dbReference>
<gene>
    <name evidence="1" type="ORF">KK2020170_21990</name>
</gene>
<organism evidence="1 2">
    <name type="scientific">Flavobacterium okayamense</name>
    <dbReference type="NCBI Taxonomy" id="2830782"/>
    <lineage>
        <taxon>Bacteria</taxon>
        <taxon>Pseudomonadati</taxon>
        <taxon>Bacteroidota</taxon>
        <taxon>Flavobacteriia</taxon>
        <taxon>Flavobacteriales</taxon>
        <taxon>Flavobacteriaceae</taxon>
        <taxon>Flavobacterium</taxon>
    </lineage>
</organism>
<proteinExistence type="predicted"/>
<accession>A0ABM7S9G2</accession>
<sequence length="200" mass="23757">MLSKIKTIIKNLSGFCKIENNTKSSIYFHEDFFSQVEFCPYENLEYLRAENFKIKEFSEEYSDGNGLFTSVYVREENIPKLIYEKQILSSELELFLIDLGLFKIENVFTGYGSHKEKCKNTVAYKFERIEIFVTSKNDYVNDFFITGNRFQNDDVIKNKLEDILFKIGIKYNLVLNDWDITEVINLSDKHEIKKYINEEF</sequence>